<protein>
    <submittedName>
        <fullName evidence="3">DUF131 domain-containing protein</fullName>
    </submittedName>
</protein>
<organism evidence="3">
    <name type="scientific">Ignisphaera aggregans</name>
    <dbReference type="NCBI Taxonomy" id="334771"/>
    <lineage>
        <taxon>Archaea</taxon>
        <taxon>Thermoproteota</taxon>
        <taxon>Thermoprotei</taxon>
        <taxon>Desulfurococcales</taxon>
        <taxon>Desulfurococcaceae</taxon>
        <taxon>Ignisphaera</taxon>
    </lineage>
</organism>
<dbReference type="EMBL" id="DTAU01000148">
    <property type="protein sequence ID" value="HFQ79581.1"/>
    <property type="molecule type" value="Genomic_DNA"/>
</dbReference>
<reference evidence="3" key="1">
    <citation type="journal article" date="2020" name="mSystems">
        <title>Genome- and Community-Level Interaction Insights into Carbon Utilization and Element Cycling Functions of Hydrothermarchaeota in Hydrothermal Sediment.</title>
        <authorList>
            <person name="Zhou Z."/>
            <person name="Liu Y."/>
            <person name="Xu W."/>
            <person name="Pan J."/>
            <person name="Luo Z.H."/>
            <person name="Li M."/>
        </authorList>
    </citation>
    <scope>NUCLEOTIDE SEQUENCE [LARGE SCALE GENOMIC DNA]</scope>
    <source>
        <strain evidence="2">SpSt-629</strain>
        <strain evidence="3">SpSt-688</strain>
    </source>
</reference>
<evidence type="ECO:0000313" key="3">
    <source>
        <dbReference type="EMBL" id="HGT98152.1"/>
    </source>
</evidence>
<comment type="caution">
    <text evidence="3">The sequence shown here is derived from an EMBL/GenBank/DDBJ whole genome shotgun (WGS) entry which is preliminary data.</text>
</comment>
<name>A0A7J3MX60_9CREN</name>
<sequence length="92" mass="9663">MVSLLEITIMLIVVAFALIFIGVALLIVDGLKNSEKDSKVKGGGVIVIGPIPIVIGTSEKASKVLIILAIILTLVTLITFLITTGLIRIRGP</sequence>
<dbReference type="InterPro" id="IPR002849">
    <property type="entry name" value="DUF131"/>
</dbReference>
<keyword evidence="1" id="KW-0812">Transmembrane</keyword>
<gene>
    <name evidence="2" type="ORF">ENT99_07805</name>
    <name evidence="3" type="ORF">ENU64_01810</name>
</gene>
<evidence type="ECO:0000313" key="2">
    <source>
        <dbReference type="EMBL" id="HFQ79581.1"/>
    </source>
</evidence>
<dbReference type="EMBL" id="DTDH01000055">
    <property type="protein sequence ID" value="HGT98152.1"/>
    <property type="molecule type" value="Genomic_DNA"/>
</dbReference>
<feature type="transmembrane region" description="Helical" evidence="1">
    <location>
        <begin position="6"/>
        <end position="28"/>
    </location>
</feature>
<accession>A0A7J3MX60</accession>
<dbReference type="Pfam" id="PF01998">
    <property type="entry name" value="DUF131"/>
    <property type="match status" value="1"/>
</dbReference>
<dbReference type="NCBIfam" id="TIGR00304">
    <property type="entry name" value="TIGR00304 family membrane protein"/>
    <property type="match status" value="1"/>
</dbReference>
<proteinExistence type="predicted"/>
<keyword evidence="1" id="KW-0472">Membrane</keyword>
<keyword evidence="1" id="KW-1133">Transmembrane helix</keyword>
<feature type="transmembrane region" description="Helical" evidence="1">
    <location>
        <begin position="64"/>
        <end position="87"/>
    </location>
</feature>
<feature type="transmembrane region" description="Helical" evidence="1">
    <location>
        <begin position="40"/>
        <end position="58"/>
    </location>
</feature>
<dbReference type="AlphaFoldDB" id="A0A7J3MX60"/>
<evidence type="ECO:0000256" key="1">
    <source>
        <dbReference type="SAM" id="Phobius"/>
    </source>
</evidence>